<dbReference type="EMBL" id="CP029347">
    <property type="protein sequence ID" value="AWL12798.1"/>
    <property type="molecule type" value="Genomic_DNA"/>
</dbReference>
<dbReference type="Pfam" id="PF05489">
    <property type="entry name" value="Phage_tail_X"/>
    <property type="match status" value="1"/>
</dbReference>
<sequence>MSQADSGQYVTRDRERLDQICLRYYGPVTGMVERVLEHNRGLAQYGPVLPAGVSITLPPAPPKQADDNVTLW</sequence>
<dbReference type="OrthoDB" id="8759063at2"/>
<dbReference type="Proteomes" id="UP000245728">
    <property type="component" value="Chromosome"/>
</dbReference>
<gene>
    <name evidence="1" type="ORF">HMF8227_02346</name>
</gene>
<dbReference type="AlphaFoldDB" id="A0A2S2E562"/>
<name>A0A2S2E562_9ALTE</name>
<accession>A0A2S2E562</accession>
<dbReference type="RefSeq" id="WP_109340342.1">
    <property type="nucleotide sequence ID" value="NZ_CP029347.1"/>
</dbReference>
<reference evidence="1 2" key="1">
    <citation type="submission" date="2018-05" db="EMBL/GenBank/DDBJ databases">
        <title>Salinimonas sp. HMF8227 Genome sequencing and assembly.</title>
        <authorList>
            <person name="Kang H."/>
            <person name="Kang J."/>
            <person name="Cha I."/>
            <person name="Kim H."/>
            <person name="Joh K."/>
        </authorList>
    </citation>
    <scope>NUCLEOTIDE SEQUENCE [LARGE SCALE GENOMIC DNA]</scope>
    <source>
        <strain evidence="1 2">HMF8227</strain>
    </source>
</reference>
<dbReference type="InterPro" id="IPR008861">
    <property type="entry name" value="GpX-like"/>
</dbReference>
<proteinExistence type="predicted"/>
<evidence type="ECO:0000313" key="2">
    <source>
        <dbReference type="Proteomes" id="UP000245728"/>
    </source>
</evidence>
<evidence type="ECO:0000313" key="1">
    <source>
        <dbReference type="EMBL" id="AWL12798.1"/>
    </source>
</evidence>
<organism evidence="1 2">
    <name type="scientific">Saliniradius amylolyticus</name>
    <dbReference type="NCBI Taxonomy" id="2183582"/>
    <lineage>
        <taxon>Bacteria</taxon>
        <taxon>Pseudomonadati</taxon>
        <taxon>Pseudomonadota</taxon>
        <taxon>Gammaproteobacteria</taxon>
        <taxon>Alteromonadales</taxon>
        <taxon>Alteromonadaceae</taxon>
        <taxon>Saliniradius</taxon>
    </lineage>
</organism>
<keyword evidence="2" id="KW-1185">Reference proteome</keyword>
<protein>
    <submittedName>
        <fullName evidence="1">Baseplate protein X</fullName>
    </submittedName>
</protein>
<dbReference type="KEGG" id="salh:HMF8227_02346"/>